<dbReference type="PANTHER" id="PTHR31836">
    <property type="match status" value="1"/>
</dbReference>
<proteinExistence type="predicted"/>
<feature type="signal peptide" evidence="2">
    <location>
        <begin position="1"/>
        <end position="19"/>
    </location>
</feature>
<keyword evidence="1 2" id="KW-0732">Signal</keyword>
<dbReference type="Proteomes" id="UP000054279">
    <property type="component" value="Unassembled WGS sequence"/>
</dbReference>
<evidence type="ECO:0000313" key="4">
    <source>
        <dbReference type="Proteomes" id="UP000054279"/>
    </source>
</evidence>
<feature type="non-terminal residue" evidence="3">
    <location>
        <position position="147"/>
    </location>
</feature>
<dbReference type="InterPro" id="IPR051477">
    <property type="entry name" value="Expansin_CellWall"/>
</dbReference>
<protein>
    <recommendedName>
        <fullName evidence="5">RlpA-like protein double-psi beta-barrel domain-containing protein</fullName>
    </recommendedName>
</protein>
<dbReference type="PANTHER" id="PTHR31836:SF28">
    <property type="entry name" value="SRCR DOMAIN-CONTAINING PROTEIN-RELATED"/>
    <property type="match status" value="1"/>
</dbReference>
<dbReference type="OrthoDB" id="623670at2759"/>
<reference evidence="3 4" key="1">
    <citation type="submission" date="2014-06" db="EMBL/GenBank/DDBJ databases">
        <title>Evolutionary Origins and Diversification of the Mycorrhizal Mutualists.</title>
        <authorList>
            <consortium name="DOE Joint Genome Institute"/>
            <consortium name="Mycorrhizal Genomics Consortium"/>
            <person name="Kohler A."/>
            <person name="Kuo A."/>
            <person name="Nagy L.G."/>
            <person name="Floudas D."/>
            <person name="Copeland A."/>
            <person name="Barry K.W."/>
            <person name="Cichocki N."/>
            <person name="Veneault-Fourrey C."/>
            <person name="LaButti K."/>
            <person name="Lindquist E.A."/>
            <person name="Lipzen A."/>
            <person name="Lundell T."/>
            <person name="Morin E."/>
            <person name="Murat C."/>
            <person name="Riley R."/>
            <person name="Ohm R."/>
            <person name="Sun H."/>
            <person name="Tunlid A."/>
            <person name="Henrissat B."/>
            <person name="Grigoriev I.V."/>
            <person name="Hibbett D.S."/>
            <person name="Martin F."/>
        </authorList>
    </citation>
    <scope>NUCLEOTIDE SEQUENCE [LARGE SCALE GENOMIC DNA]</scope>
    <source>
        <strain evidence="3 4">SS14</strain>
    </source>
</reference>
<evidence type="ECO:0000256" key="1">
    <source>
        <dbReference type="ARBA" id="ARBA00022729"/>
    </source>
</evidence>
<dbReference type="CDD" id="cd22191">
    <property type="entry name" value="DPBB_RlpA_EXP_N-like"/>
    <property type="match status" value="1"/>
</dbReference>
<name>A0A0C9TGA9_SPHS4</name>
<keyword evidence="4" id="KW-1185">Reference proteome</keyword>
<dbReference type="HOGENOM" id="CLU_047639_5_0_1"/>
<feature type="chain" id="PRO_5002203573" description="RlpA-like protein double-psi beta-barrel domain-containing protein" evidence="2">
    <location>
        <begin position="20"/>
        <end position="147"/>
    </location>
</feature>
<gene>
    <name evidence="3" type="ORF">M422DRAFT_37334</name>
</gene>
<dbReference type="AlphaFoldDB" id="A0A0C9TGA9"/>
<evidence type="ECO:0000313" key="3">
    <source>
        <dbReference type="EMBL" id="KIJ28423.1"/>
    </source>
</evidence>
<dbReference type="SUPFAM" id="SSF50685">
    <property type="entry name" value="Barwin-like endoglucanases"/>
    <property type="match status" value="1"/>
</dbReference>
<dbReference type="InterPro" id="IPR036908">
    <property type="entry name" value="RlpA-like_sf"/>
</dbReference>
<accession>A0A0C9TGA9</accession>
<sequence>MMMLAFVAILFFALPIVTPHPHLHHHQQQHSRHGEHKHIYHHEHHKHKNYGSATFYYQEGAAGACGTIHDDGEHIVALDSDAYEGGAHCGKTILITDMKTGKTVPGVIADMCPGCDGPGSIDLSKSLFDNFAKAWDGTFPGMLGILN</sequence>
<organism evidence="3 4">
    <name type="scientific">Sphaerobolus stellatus (strain SS14)</name>
    <dbReference type="NCBI Taxonomy" id="990650"/>
    <lineage>
        <taxon>Eukaryota</taxon>
        <taxon>Fungi</taxon>
        <taxon>Dikarya</taxon>
        <taxon>Basidiomycota</taxon>
        <taxon>Agaricomycotina</taxon>
        <taxon>Agaricomycetes</taxon>
        <taxon>Phallomycetidae</taxon>
        <taxon>Geastrales</taxon>
        <taxon>Sphaerobolaceae</taxon>
        <taxon>Sphaerobolus</taxon>
    </lineage>
</organism>
<dbReference type="EMBL" id="KN837306">
    <property type="protein sequence ID" value="KIJ28423.1"/>
    <property type="molecule type" value="Genomic_DNA"/>
</dbReference>
<evidence type="ECO:0008006" key="5">
    <source>
        <dbReference type="Google" id="ProtNLM"/>
    </source>
</evidence>
<evidence type="ECO:0000256" key="2">
    <source>
        <dbReference type="SAM" id="SignalP"/>
    </source>
</evidence>
<dbReference type="Gene3D" id="2.40.40.10">
    <property type="entry name" value="RlpA-like domain"/>
    <property type="match status" value="1"/>
</dbReference>